<feature type="transmembrane region" description="Helical" evidence="1">
    <location>
        <begin position="338"/>
        <end position="356"/>
    </location>
</feature>
<evidence type="ECO:0000313" key="3">
    <source>
        <dbReference type="Proteomes" id="UP000255467"/>
    </source>
</evidence>
<keyword evidence="1" id="KW-1133">Transmembrane helix</keyword>
<name>A0A378Y7Q2_9NOCA</name>
<keyword evidence="1" id="KW-0472">Membrane</keyword>
<organism evidence="2 3">
    <name type="scientific">Nocardia otitidiscaviarum</name>
    <dbReference type="NCBI Taxonomy" id="1823"/>
    <lineage>
        <taxon>Bacteria</taxon>
        <taxon>Bacillati</taxon>
        <taxon>Actinomycetota</taxon>
        <taxon>Actinomycetes</taxon>
        <taxon>Mycobacteriales</taxon>
        <taxon>Nocardiaceae</taxon>
        <taxon>Nocardia</taxon>
    </lineage>
</organism>
<feature type="transmembrane region" description="Helical" evidence="1">
    <location>
        <begin position="272"/>
        <end position="293"/>
    </location>
</feature>
<gene>
    <name evidence="2" type="ORF">NCTC1934_00203</name>
</gene>
<feature type="transmembrane region" description="Helical" evidence="1">
    <location>
        <begin position="299"/>
        <end position="317"/>
    </location>
</feature>
<dbReference type="AlphaFoldDB" id="A0A378Y7Q2"/>
<keyword evidence="1" id="KW-0812">Transmembrane</keyword>
<reference evidence="2 3" key="1">
    <citation type="submission" date="2018-06" db="EMBL/GenBank/DDBJ databases">
        <authorList>
            <consortium name="Pathogen Informatics"/>
            <person name="Doyle S."/>
        </authorList>
    </citation>
    <scope>NUCLEOTIDE SEQUENCE [LARGE SCALE GENOMIC DNA]</scope>
    <source>
        <strain evidence="2 3">NCTC1934</strain>
    </source>
</reference>
<feature type="transmembrane region" description="Helical" evidence="1">
    <location>
        <begin position="362"/>
        <end position="381"/>
    </location>
</feature>
<keyword evidence="3" id="KW-1185">Reference proteome</keyword>
<sequence>MLVPGALGTVATAQPGTATPSAVVNGGLGWMDIRDTSGVPLSEYHFATDHGSLLNPGGGMWALLITLEFAGYMVIVTTAIWLIGYVLSFRWLDLFADALIGVADGVAAQLATPIVLLTAATIGAVVAAWQLVRGYRARATAQTVAMLAVAVLGPLFLAEPLAAVLSSDGLLVHGRDIGLSVAAGLNGDGNPQPSGLVAAVQGDLADNFARRPVQVWNFGHVVDGRHSCRAAWSAGIRSGEVSDVADGLRDCGDTTAHAAIENPGAAQLGTGLSLLVFGTSLLAFAAYLGLQIIRSALDAVYQGFMAIFGFAAGGFVYGPTQTFLVRNIVDIGVAAARMVVYTVFLGVYVLFLGNLFRLAGDQVLAVLTIGGVVEIVAIWQLRRLKRGLDRGAAWIANRVALTAQGGAPAGAGSSDPAALGMGAVRAANSLSSGAGLLVGLAAVSTVNKSPATAWLLGKTRNPLSPYARRRRSAVLDFAEYSSLSLHRQRWAKANRDSWERAARYRAEKHGGVDTPLAVAEVIDSLMDSGIPKAELNGALATIGVRPDDALHADRAIAVQNASMSQNTYVPNRVRQALAAWESVHNHPVGPERDLREHLAFAARAQVAARKLARDAPGPRVDAEVDSAFVDLVRRHWDTPGALRSVIPADRWRSVGAATRHVIGTEAAEAHSAAVARYYGAPTERNRALADHTAHRISVLGHGHPDEGPGPWDY</sequence>
<evidence type="ECO:0000256" key="1">
    <source>
        <dbReference type="SAM" id="Phobius"/>
    </source>
</evidence>
<proteinExistence type="predicted"/>
<dbReference type="EMBL" id="UGRY01000002">
    <property type="protein sequence ID" value="SUA72773.1"/>
    <property type="molecule type" value="Genomic_DNA"/>
</dbReference>
<accession>A0A378Y7Q2</accession>
<evidence type="ECO:0000313" key="2">
    <source>
        <dbReference type="EMBL" id="SUA72773.1"/>
    </source>
</evidence>
<dbReference type="STRING" id="1406858.GCA_000710895_01719"/>
<feature type="transmembrane region" description="Helical" evidence="1">
    <location>
        <begin position="110"/>
        <end position="132"/>
    </location>
</feature>
<feature type="transmembrane region" description="Helical" evidence="1">
    <location>
        <begin position="69"/>
        <end position="89"/>
    </location>
</feature>
<protein>
    <submittedName>
        <fullName evidence="2">Uncharacterized protein</fullName>
    </submittedName>
</protein>
<feature type="transmembrane region" description="Helical" evidence="1">
    <location>
        <begin position="144"/>
        <end position="165"/>
    </location>
</feature>
<dbReference type="Proteomes" id="UP000255467">
    <property type="component" value="Unassembled WGS sequence"/>
</dbReference>